<dbReference type="AlphaFoldDB" id="A0AAP5IG38"/>
<dbReference type="Proteomes" id="UP000667802">
    <property type="component" value="Unassembled WGS sequence"/>
</dbReference>
<keyword evidence="2" id="KW-1185">Reference proteome</keyword>
<comment type="caution">
    <text evidence="1">The sequence shown here is derived from an EMBL/GenBank/DDBJ whole genome shotgun (WGS) entry which is preliminary data.</text>
</comment>
<reference evidence="2" key="1">
    <citation type="journal article" date="2021" name="Science">
        <title>Hunting the eagle killer: A cyanobacterial neurotoxin causes vacuolar myelinopathy.</title>
        <authorList>
            <person name="Breinlinger S."/>
            <person name="Phillips T.J."/>
            <person name="Haram B.N."/>
            <person name="Mares J."/>
            <person name="Martinez Yerena J.A."/>
            <person name="Hrouzek P."/>
            <person name="Sobotka R."/>
            <person name="Henderson W.M."/>
            <person name="Schmieder P."/>
            <person name="Williams S.M."/>
            <person name="Lauderdale J.D."/>
            <person name="Wilde H.D."/>
            <person name="Gerrin W."/>
            <person name="Kust A."/>
            <person name="Washington J.W."/>
            <person name="Wagner C."/>
            <person name="Geier B."/>
            <person name="Liebeke M."/>
            <person name="Enke H."/>
            <person name="Niedermeyer T.H.J."/>
            <person name="Wilde S.B."/>
        </authorList>
    </citation>
    <scope>NUCLEOTIDE SEQUENCE [LARGE SCALE GENOMIC DNA]</scope>
    <source>
        <strain evidence="2">Thurmond2011</strain>
    </source>
</reference>
<dbReference type="EMBL" id="JAALHA020000017">
    <property type="protein sequence ID" value="MDR9898425.1"/>
    <property type="molecule type" value="Genomic_DNA"/>
</dbReference>
<proteinExistence type="predicted"/>
<evidence type="ECO:0000313" key="2">
    <source>
        <dbReference type="Proteomes" id="UP000667802"/>
    </source>
</evidence>
<sequence>MSISLQYPALFILLLASLLGTINQMSLALDELDIERFCLWTAIASVIAGLPVTLL</sequence>
<evidence type="ECO:0000313" key="1">
    <source>
        <dbReference type="EMBL" id="MDR9898425.1"/>
    </source>
</evidence>
<dbReference type="RefSeq" id="WP_208352598.1">
    <property type="nucleotide sequence ID" value="NZ_JAALHA020000017.1"/>
</dbReference>
<organism evidence="1 2">
    <name type="scientific">Aetokthonos hydrillicola Thurmond2011</name>
    <dbReference type="NCBI Taxonomy" id="2712845"/>
    <lineage>
        <taxon>Bacteria</taxon>
        <taxon>Bacillati</taxon>
        <taxon>Cyanobacteriota</taxon>
        <taxon>Cyanophyceae</taxon>
        <taxon>Nostocales</taxon>
        <taxon>Hapalosiphonaceae</taxon>
        <taxon>Aetokthonos</taxon>
    </lineage>
</organism>
<name>A0AAP5IG38_9CYAN</name>
<gene>
    <name evidence="1" type="ORF">G7B40_028260</name>
</gene>
<protein>
    <submittedName>
        <fullName evidence="1">Uncharacterized protein</fullName>
    </submittedName>
</protein>
<accession>A0AAP5IG38</accession>